<dbReference type="Gene3D" id="3.40.5.90">
    <property type="entry name" value="CDGSH iron-sulfur domain, mitoNEET-type"/>
    <property type="match status" value="1"/>
</dbReference>
<organism evidence="6 7">
    <name type="scientific">Chengkuizengella axinellae</name>
    <dbReference type="NCBI Taxonomy" id="3064388"/>
    <lineage>
        <taxon>Bacteria</taxon>
        <taxon>Bacillati</taxon>
        <taxon>Bacillota</taxon>
        <taxon>Bacilli</taxon>
        <taxon>Bacillales</taxon>
        <taxon>Paenibacillaceae</taxon>
        <taxon>Chengkuizengella</taxon>
    </lineage>
</organism>
<dbReference type="Gene3D" id="3.30.70.20">
    <property type="match status" value="1"/>
</dbReference>
<dbReference type="InterPro" id="IPR042216">
    <property type="entry name" value="MitoNEET_CISD"/>
</dbReference>
<dbReference type="Pfam" id="PF06902">
    <property type="entry name" value="Fer4_19"/>
    <property type="match status" value="1"/>
</dbReference>
<keyword evidence="1" id="KW-0001">2Fe-2S</keyword>
<sequence>MTTNLKKYTGEHIDVTFNRERCIHAAKCVRGLPNVFNLKNKPWINADAETADKIAEVIERCPSGALKYTRKDGQEQEKPKPLTSIEESANGTLFVRGNLSIKQGEEEVQCNRAALCGCGLSKNKPFCDNSHQK</sequence>
<feature type="domain" description="Iron-binding zinc finger CDGSH type" evidence="5">
    <location>
        <begin position="103"/>
        <end position="133"/>
    </location>
</feature>
<accession>A0ABT9J5U9</accession>
<keyword evidence="7" id="KW-1185">Reference proteome</keyword>
<evidence type="ECO:0000256" key="2">
    <source>
        <dbReference type="ARBA" id="ARBA00022723"/>
    </source>
</evidence>
<name>A0ABT9J5U9_9BACL</name>
<dbReference type="InterPro" id="IPR010693">
    <property type="entry name" value="Divergent_4Fe-4S_mono-cluster"/>
</dbReference>
<dbReference type="SUPFAM" id="SSF54862">
    <property type="entry name" value="4Fe-4S ferredoxins"/>
    <property type="match status" value="1"/>
</dbReference>
<reference evidence="6 7" key="1">
    <citation type="submission" date="2023-08" db="EMBL/GenBank/DDBJ databases">
        <authorList>
            <person name="Park J.-S."/>
        </authorList>
    </citation>
    <scope>NUCLEOTIDE SEQUENCE [LARGE SCALE GENOMIC DNA]</scope>
    <source>
        <strain evidence="6 7">2205SS18-9</strain>
    </source>
</reference>
<protein>
    <submittedName>
        <fullName evidence="6">(4Fe-4S)-binding protein</fullName>
    </submittedName>
</protein>
<dbReference type="EMBL" id="JAVAMP010000013">
    <property type="protein sequence ID" value="MDP5276329.1"/>
    <property type="molecule type" value="Genomic_DNA"/>
</dbReference>
<dbReference type="RefSeq" id="WP_305993635.1">
    <property type="nucleotide sequence ID" value="NZ_JAVAMP010000013.1"/>
</dbReference>
<evidence type="ECO:0000259" key="5">
    <source>
        <dbReference type="SMART" id="SM00704"/>
    </source>
</evidence>
<keyword evidence="3" id="KW-0408">Iron</keyword>
<dbReference type="Pfam" id="PF09360">
    <property type="entry name" value="zf-CDGSH"/>
    <property type="match status" value="1"/>
</dbReference>
<evidence type="ECO:0000313" key="7">
    <source>
        <dbReference type="Proteomes" id="UP001231941"/>
    </source>
</evidence>
<evidence type="ECO:0000313" key="6">
    <source>
        <dbReference type="EMBL" id="MDP5276329.1"/>
    </source>
</evidence>
<keyword evidence="4" id="KW-0411">Iron-sulfur</keyword>
<dbReference type="SMART" id="SM00704">
    <property type="entry name" value="ZnF_CDGSH"/>
    <property type="match status" value="1"/>
</dbReference>
<evidence type="ECO:0000256" key="1">
    <source>
        <dbReference type="ARBA" id="ARBA00022714"/>
    </source>
</evidence>
<dbReference type="InterPro" id="IPR018967">
    <property type="entry name" value="FeS-contain_CDGSH-typ"/>
</dbReference>
<proteinExistence type="predicted"/>
<gene>
    <name evidence="6" type="ORF">Q5Y73_19745</name>
</gene>
<dbReference type="Proteomes" id="UP001231941">
    <property type="component" value="Unassembled WGS sequence"/>
</dbReference>
<evidence type="ECO:0000256" key="4">
    <source>
        <dbReference type="ARBA" id="ARBA00023014"/>
    </source>
</evidence>
<keyword evidence="2" id="KW-0479">Metal-binding</keyword>
<evidence type="ECO:0000256" key="3">
    <source>
        <dbReference type="ARBA" id="ARBA00023004"/>
    </source>
</evidence>
<comment type="caution">
    <text evidence="6">The sequence shown here is derived from an EMBL/GenBank/DDBJ whole genome shotgun (WGS) entry which is preliminary data.</text>
</comment>